<evidence type="ECO:0000256" key="4">
    <source>
        <dbReference type="ARBA" id="ARBA00023004"/>
    </source>
</evidence>
<dbReference type="PROSITE" id="PS51379">
    <property type="entry name" value="4FE4S_FER_2"/>
    <property type="match status" value="2"/>
</dbReference>
<dbReference type="InterPro" id="IPR014710">
    <property type="entry name" value="RmlC-like_jellyroll"/>
</dbReference>
<dbReference type="InterPro" id="IPR000595">
    <property type="entry name" value="cNMP-bd_dom"/>
</dbReference>
<organism evidence="8 9">
    <name type="scientific">Luteolibacter algae</name>
    <dbReference type="NCBI Taxonomy" id="454151"/>
    <lineage>
        <taxon>Bacteria</taxon>
        <taxon>Pseudomonadati</taxon>
        <taxon>Verrucomicrobiota</taxon>
        <taxon>Verrucomicrobiia</taxon>
        <taxon>Verrucomicrobiales</taxon>
        <taxon>Verrucomicrobiaceae</taxon>
        <taxon>Luteolibacter</taxon>
    </lineage>
</organism>
<dbReference type="Gene3D" id="2.60.120.10">
    <property type="entry name" value="Jelly Rolls"/>
    <property type="match status" value="2"/>
</dbReference>
<evidence type="ECO:0000256" key="3">
    <source>
        <dbReference type="ARBA" id="ARBA00022737"/>
    </source>
</evidence>
<feature type="domain" description="4Fe-4S ferredoxin-type" evidence="7">
    <location>
        <begin position="442"/>
        <end position="470"/>
    </location>
</feature>
<keyword evidence="4" id="KW-0408">Iron</keyword>
<dbReference type="PANTHER" id="PTHR42859">
    <property type="entry name" value="OXIDOREDUCTASE"/>
    <property type="match status" value="1"/>
</dbReference>
<reference evidence="9" key="1">
    <citation type="journal article" date="2019" name="Int. J. Syst. Evol. Microbiol.">
        <title>The Global Catalogue of Microorganisms (GCM) 10K type strain sequencing project: providing services to taxonomists for standard genome sequencing and annotation.</title>
        <authorList>
            <consortium name="The Broad Institute Genomics Platform"/>
            <consortium name="The Broad Institute Genome Sequencing Center for Infectious Disease"/>
            <person name="Wu L."/>
            <person name="Ma J."/>
        </authorList>
    </citation>
    <scope>NUCLEOTIDE SEQUENCE [LARGE SCALE GENOMIC DNA]</scope>
    <source>
        <strain evidence="9">CGMCC 4.7106</strain>
    </source>
</reference>
<evidence type="ECO:0000313" key="8">
    <source>
        <dbReference type="EMBL" id="MFD2256089.1"/>
    </source>
</evidence>
<proteinExistence type="predicted"/>
<dbReference type="InterPro" id="IPR018490">
    <property type="entry name" value="cNMP-bd_dom_sf"/>
</dbReference>
<dbReference type="Pfam" id="PF00027">
    <property type="entry name" value="cNMP_binding"/>
    <property type="match status" value="2"/>
</dbReference>
<dbReference type="CDD" id="cd16367">
    <property type="entry name" value="DMSOR_beta_like"/>
    <property type="match status" value="1"/>
</dbReference>
<keyword evidence="9" id="KW-1185">Reference proteome</keyword>
<evidence type="ECO:0000259" key="7">
    <source>
        <dbReference type="PROSITE" id="PS51379"/>
    </source>
</evidence>
<dbReference type="SUPFAM" id="SSF51206">
    <property type="entry name" value="cAMP-binding domain-like"/>
    <property type="match status" value="2"/>
</dbReference>
<dbReference type="InterPro" id="IPR017896">
    <property type="entry name" value="4Fe4S_Fe-S-bd"/>
</dbReference>
<keyword evidence="3" id="KW-0677">Repeat</keyword>
<dbReference type="Gene3D" id="3.30.70.20">
    <property type="match status" value="2"/>
</dbReference>
<evidence type="ECO:0000256" key="2">
    <source>
        <dbReference type="ARBA" id="ARBA00022723"/>
    </source>
</evidence>
<dbReference type="RefSeq" id="WP_386819016.1">
    <property type="nucleotide sequence ID" value="NZ_JBHUIT010000003.1"/>
</dbReference>
<evidence type="ECO:0000313" key="9">
    <source>
        <dbReference type="Proteomes" id="UP001597375"/>
    </source>
</evidence>
<feature type="domain" description="4Fe-4S ferredoxin-type" evidence="7">
    <location>
        <begin position="510"/>
        <end position="539"/>
    </location>
</feature>
<dbReference type="PANTHER" id="PTHR42859:SF17">
    <property type="entry name" value="ELECTRON TRANSPORT PROTEIN HYDN-RELATED"/>
    <property type="match status" value="1"/>
</dbReference>
<dbReference type="InterPro" id="IPR017900">
    <property type="entry name" value="4Fe4S_Fe_S_CS"/>
</dbReference>
<evidence type="ECO:0000256" key="5">
    <source>
        <dbReference type="ARBA" id="ARBA00023014"/>
    </source>
</evidence>
<evidence type="ECO:0000256" key="1">
    <source>
        <dbReference type="ARBA" id="ARBA00022485"/>
    </source>
</evidence>
<dbReference type="Pfam" id="PF13247">
    <property type="entry name" value="Fer4_11"/>
    <property type="match status" value="1"/>
</dbReference>
<keyword evidence="5" id="KW-0411">Iron-sulfur</keyword>
<evidence type="ECO:0000259" key="6">
    <source>
        <dbReference type="PROSITE" id="PS50042"/>
    </source>
</evidence>
<dbReference type="SUPFAM" id="SSF54862">
    <property type="entry name" value="4Fe-4S ferredoxins"/>
    <property type="match status" value="1"/>
</dbReference>
<dbReference type="InterPro" id="IPR050294">
    <property type="entry name" value="RnfB_subfamily"/>
</dbReference>
<dbReference type="Proteomes" id="UP001597375">
    <property type="component" value="Unassembled WGS sequence"/>
</dbReference>
<comment type="caution">
    <text evidence="8">The sequence shown here is derived from an EMBL/GenBank/DDBJ whole genome shotgun (WGS) entry which is preliminary data.</text>
</comment>
<dbReference type="PROSITE" id="PS00198">
    <property type="entry name" value="4FE4S_FER_1"/>
    <property type="match status" value="1"/>
</dbReference>
<keyword evidence="1" id="KW-0004">4Fe-4S</keyword>
<sequence>MPAETEHSLERPQRWDTPFDTKISSHTVARILAGTTVGEEEEIFSRIRNVLARIRTAPVFSGVDPERFPRHLPLDGILLNDCRLLLKEQDEIIVREGDYGNSAFVVLRGSVRLIVDNLPSKLLGRNQTEKKGPLAMLRKALTRSKIPEKRVHHSRRFEENARREAAPGIFLQDAPRVLEGRNTIDIQAGEMFGEIAALGRSPRTATVIAAEKGTEILEIRWQGLRDLMNFAPAFKEHVEERFRRFGLSSLLKNLDFIKRLNPADVAELVAGTRFERHGRFDWYGSYQKILSATSASDRLRNEPLIIRESEYIDGMVIVRGGFVRVSRRHHKGETTVSYLGKGQIYGLGELYHNHLEPADILPAQHTLRAIGYVDLLVIPTQLVEKLIIPHLTPEETALLAPPAENKTTEKISTNFLAEKASDRLGPDIMEFLMDKRTINGSAAMLIDLDRCTRCDDCVRACASTHDGNPRFIRYGDRENSIQVTQACLHCHDPICMIPCPTGAIHREASGEVVINDNTCIGCSACADNCPYDNIQMVDIRDDEGMPQFPVSTEAGGKRVNLTAAGVIKRATKCDLCHDQLAGPACVRACPHDALQRFDMQNINSLAKWLSR</sequence>
<feature type="domain" description="Cyclic nucleotide-binding" evidence="6">
    <location>
        <begin position="88"/>
        <end position="245"/>
    </location>
</feature>
<name>A0ABW5D6W4_9BACT</name>
<protein>
    <submittedName>
        <fullName evidence="8">Cyclic nucleotide-binding domain-containing protein</fullName>
    </submittedName>
</protein>
<accession>A0ABW5D6W4</accession>
<dbReference type="PROSITE" id="PS50042">
    <property type="entry name" value="CNMP_BINDING_3"/>
    <property type="match status" value="2"/>
</dbReference>
<keyword evidence="2" id="KW-0479">Metal-binding</keyword>
<dbReference type="EMBL" id="JBHUIT010000003">
    <property type="protein sequence ID" value="MFD2256089.1"/>
    <property type="molecule type" value="Genomic_DNA"/>
</dbReference>
<feature type="domain" description="Cyclic nucleotide-binding" evidence="6">
    <location>
        <begin position="305"/>
        <end position="387"/>
    </location>
</feature>
<gene>
    <name evidence="8" type="ORF">ACFSSA_05315</name>
</gene>
<dbReference type="CDD" id="cd00038">
    <property type="entry name" value="CAP_ED"/>
    <property type="match status" value="2"/>
</dbReference>